<sequence>MTSEKLSDGKICASCLSKLGLTPGTVGNSTLLKDISVSKAQSLIQGNIKLKQTNASKIPRVATDDINPTPTSNIPVPDEIKGWNWGAFAFSWLWGIANKTYLPLLTLVPIFNIVWIFVVGAKGNEWAWQDGDTKDIATFKAIQDTWNRAGIAKLILVVFGIVVYILFLASFISAITSYYTYGY</sequence>
<dbReference type="Proteomes" id="UP000515800">
    <property type="component" value="Chromosome"/>
</dbReference>
<gene>
    <name evidence="2" type="ORF">H9L19_06440</name>
</gene>
<keyword evidence="1" id="KW-1133">Transmembrane helix</keyword>
<accession>A0A7G9T4J4</accession>
<evidence type="ECO:0000256" key="1">
    <source>
        <dbReference type="SAM" id="Phobius"/>
    </source>
</evidence>
<protein>
    <submittedName>
        <fullName evidence="2">Uncharacterized protein</fullName>
    </submittedName>
</protein>
<keyword evidence="1" id="KW-0472">Membrane</keyword>
<keyword evidence="3" id="KW-1185">Reference proteome</keyword>
<keyword evidence="1" id="KW-0812">Transmembrane</keyword>
<dbReference type="EMBL" id="CP060724">
    <property type="protein sequence ID" value="QNN75019.1"/>
    <property type="molecule type" value="Genomic_DNA"/>
</dbReference>
<evidence type="ECO:0000313" key="2">
    <source>
        <dbReference type="EMBL" id="QNN75019.1"/>
    </source>
</evidence>
<evidence type="ECO:0000313" key="3">
    <source>
        <dbReference type="Proteomes" id="UP000515800"/>
    </source>
</evidence>
<dbReference type="KEGG" id="wdi:H9L19_06440"/>
<reference evidence="2 3" key="1">
    <citation type="submission" date="2020-08" db="EMBL/GenBank/DDBJ databases">
        <title>Genome sequence of Weissella diestrammenae KACC 16890T.</title>
        <authorList>
            <person name="Hyun D.-W."/>
            <person name="Bae J.-W."/>
        </authorList>
    </citation>
    <scope>NUCLEOTIDE SEQUENCE [LARGE SCALE GENOMIC DNA]</scope>
    <source>
        <strain evidence="2 3">KACC 16890</strain>
    </source>
</reference>
<proteinExistence type="predicted"/>
<organism evidence="2 3">
    <name type="scientific">Weissella diestrammenae</name>
    <dbReference type="NCBI Taxonomy" id="1162633"/>
    <lineage>
        <taxon>Bacteria</taxon>
        <taxon>Bacillati</taxon>
        <taxon>Bacillota</taxon>
        <taxon>Bacilli</taxon>
        <taxon>Lactobacillales</taxon>
        <taxon>Lactobacillaceae</taxon>
        <taxon>Weissella</taxon>
    </lineage>
</organism>
<dbReference type="AlphaFoldDB" id="A0A7G9T4J4"/>
<feature type="transmembrane region" description="Helical" evidence="1">
    <location>
        <begin position="101"/>
        <end position="121"/>
    </location>
</feature>
<feature type="transmembrane region" description="Helical" evidence="1">
    <location>
        <begin position="154"/>
        <end position="181"/>
    </location>
</feature>
<name>A0A7G9T4J4_9LACO</name>